<dbReference type="RefSeq" id="WP_075729386.1">
    <property type="nucleotide sequence ID" value="NZ_BJNB01000012.1"/>
</dbReference>
<keyword evidence="1" id="KW-1133">Transmembrane helix</keyword>
<feature type="domain" description="Cysteinyl-tRNA ligase anticodon binding" evidence="2">
    <location>
        <begin position="178"/>
        <end position="226"/>
    </location>
</feature>
<evidence type="ECO:0000313" key="6">
    <source>
        <dbReference type="Proteomes" id="UP000185479"/>
    </source>
</evidence>
<evidence type="ECO:0000259" key="3">
    <source>
        <dbReference type="Pfam" id="PF23494"/>
    </source>
</evidence>
<dbReference type="KEGG" id="cfc:CFLV_03745"/>
<dbReference type="EMBL" id="BJNB01000012">
    <property type="protein sequence ID" value="GEB97522.1"/>
    <property type="molecule type" value="Genomic_DNA"/>
</dbReference>
<accession>A0A1L7CKR9</accession>
<dbReference type="Proteomes" id="UP000315353">
    <property type="component" value="Unassembled WGS sequence"/>
</dbReference>
<dbReference type="InterPro" id="IPR057798">
    <property type="entry name" value="PH_YqeB"/>
</dbReference>
<dbReference type="AlphaFoldDB" id="A0A1L7CKR9"/>
<evidence type="ECO:0000313" key="7">
    <source>
        <dbReference type="Proteomes" id="UP000315353"/>
    </source>
</evidence>
<evidence type="ECO:0000313" key="4">
    <source>
        <dbReference type="EMBL" id="APT86388.1"/>
    </source>
</evidence>
<evidence type="ECO:0000313" key="5">
    <source>
        <dbReference type="EMBL" id="GEB97522.1"/>
    </source>
</evidence>
<dbReference type="OrthoDB" id="5145029at2"/>
<proteinExistence type="predicted"/>
<dbReference type="Pfam" id="PF23493">
    <property type="entry name" value="CysS_C"/>
    <property type="match status" value="1"/>
</dbReference>
<protein>
    <submittedName>
        <fullName evidence="4">Uncharacterized protein</fullName>
    </submittedName>
</protein>
<sequence length="231" mass="24849">MSESTSNTITVGISSRYLTVFTAGGALIGLISSFIVGPVVSWLLSLIGDAPGPLRLAAELPLALAIPVLTIIGAVAGFLIASSWIRDAGTIDVGGDGFTVHKKDSHLFIAKDRIAYVVAEQGSLVLIDDDGCELFRGPLDKDLIPGLRGALERCGYPPLAEADPFDSEFTTWVDGDGRLEGDLEDLLRTRRRALADKHPGAAEAALEELREKGIMVRDRDDCQQYRVNKRC</sequence>
<feature type="transmembrane region" description="Helical" evidence="1">
    <location>
        <begin position="64"/>
        <end position="85"/>
    </location>
</feature>
<organism evidence="4 6">
    <name type="scientific">Corynebacterium flavescens</name>
    <dbReference type="NCBI Taxonomy" id="28028"/>
    <lineage>
        <taxon>Bacteria</taxon>
        <taxon>Bacillati</taxon>
        <taxon>Actinomycetota</taxon>
        <taxon>Actinomycetes</taxon>
        <taxon>Mycobacteriales</taxon>
        <taxon>Corynebacteriaceae</taxon>
        <taxon>Corynebacterium</taxon>
    </lineage>
</organism>
<reference evidence="5 7" key="2">
    <citation type="submission" date="2019-06" db="EMBL/GenBank/DDBJ databases">
        <title>Whole genome shotgun sequence of Corynebacterium flavescens NBRC 14136.</title>
        <authorList>
            <person name="Hosoyama A."/>
            <person name="Uohara A."/>
            <person name="Ohji S."/>
            <person name="Ichikawa N."/>
        </authorList>
    </citation>
    <scope>NUCLEOTIDE SEQUENCE [LARGE SCALE GENOMIC DNA]</scope>
    <source>
        <strain evidence="5 7">NBRC 14136</strain>
    </source>
</reference>
<dbReference type="STRING" id="28028.CFLV_03745"/>
<dbReference type="GeneID" id="82879835"/>
<dbReference type="InterPro" id="IPR056411">
    <property type="entry name" value="CysS_C"/>
</dbReference>
<dbReference type="Pfam" id="PF23494">
    <property type="entry name" value="bPH_10"/>
    <property type="match status" value="1"/>
</dbReference>
<reference evidence="4 6" key="1">
    <citation type="submission" date="2014-08" db="EMBL/GenBank/DDBJ databases">
        <title>Complete genome sequence of Corynebacterium flavescens OJ8(T)(=DSM 20296(T)), isolated from cheese.</title>
        <authorList>
            <person name="Ruckert C."/>
            <person name="Albersmeier A."/>
            <person name="Winkler A."/>
            <person name="Kalinowski J."/>
        </authorList>
    </citation>
    <scope>NUCLEOTIDE SEQUENCE [LARGE SCALE GENOMIC DNA]</scope>
    <source>
        <strain evidence="4 6">OJ8</strain>
    </source>
</reference>
<feature type="domain" description="YqeB PH" evidence="3">
    <location>
        <begin position="10"/>
        <end position="157"/>
    </location>
</feature>
<keyword evidence="1" id="KW-0472">Membrane</keyword>
<gene>
    <name evidence="5" type="ORF">CFL01nite_10170</name>
    <name evidence="4" type="ORF">CFLV_03745</name>
</gene>
<name>A0A1L7CKR9_CORFL</name>
<evidence type="ECO:0000256" key="1">
    <source>
        <dbReference type="SAM" id="Phobius"/>
    </source>
</evidence>
<dbReference type="Proteomes" id="UP000185479">
    <property type="component" value="Chromosome"/>
</dbReference>
<feature type="transmembrane region" description="Helical" evidence="1">
    <location>
        <begin position="20"/>
        <end position="44"/>
    </location>
</feature>
<evidence type="ECO:0000259" key="2">
    <source>
        <dbReference type="Pfam" id="PF23493"/>
    </source>
</evidence>
<keyword evidence="1" id="KW-0812">Transmembrane</keyword>
<dbReference type="EMBL" id="CP009246">
    <property type="protein sequence ID" value="APT86388.1"/>
    <property type="molecule type" value="Genomic_DNA"/>
</dbReference>
<keyword evidence="6" id="KW-1185">Reference proteome</keyword>